<keyword evidence="1" id="KW-1133">Transmembrane helix</keyword>
<sequence length="65" mass="7119">MINEGTALSLSLIFGVITVFLVRSRDMRAHHAICAVLLGVYLGQTPVALSVHELITWLTNGFSQH</sequence>
<dbReference type="EMBL" id="CP040916">
    <property type="protein sequence ID" value="QDQ11314.1"/>
    <property type="molecule type" value="Genomic_DNA"/>
</dbReference>
<evidence type="ECO:0000313" key="3">
    <source>
        <dbReference type="Proteomes" id="UP000316806"/>
    </source>
</evidence>
<name>A0A516R6N7_STRST</name>
<keyword evidence="1" id="KW-0472">Membrane</keyword>
<reference evidence="2 3" key="1">
    <citation type="journal article" date="2019" name="J. Ind. Microbiol. Biotechnol.">
        <title>The complete genomic sequence of Streptomyces spectabilis NRRL-2792 and identification of secondary metabolite biosynthetic gene clusters.</title>
        <authorList>
            <person name="Sinha A."/>
            <person name="Phillips-Salemka S."/>
            <person name="Niraula T.A."/>
            <person name="Short K.A."/>
            <person name="Niraula N.P."/>
        </authorList>
    </citation>
    <scope>NUCLEOTIDE SEQUENCE [LARGE SCALE GENOMIC DNA]</scope>
    <source>
        <strain evidence="2 3">NRRL 2792</strain>
    </source>
</reference>
<gene>
    <name evidence="2" type="ORF">FH965_12580</name>
</gene>
<protein>
    <recommendedName>
        <fullName evidence="4">DUF2304 domain-containing protein</fullName>
    </recommendedName>
</protein>
<proteinExistence type="predicted"/>
<keyword evidence="1" id="KW-0812">Transmembrane</keyword>
<organism evidence="2 3">
    <name type="scientific">Streptomyces spectabilis</name>
    <dbReference type="NCBI Taxonomy" id="68270"/>
    <lineage>
        <taxon>Bacteria</taxon>
        <taxon>Bacillati</taxon>
        <taxon>Actinomycetota</taxon>
        <taxon>Actinomycetes</taxon>
        <taxon>Kitasatosporales</taxon>
        <taxon>Streptomycetaceae</taxon>
        <taxon>Streptomyces</taxon>
    </lineage>
</organism>
<evidence type="ECO:0000313" key="2">
    <source>
        <dbReference type="EMBL" id="QDQ11314.1"/>
    </source>
</evidence>
<feature type="transmembrane region" description="Helical" evidence="1">
    <location>
        <begin position="6"/>
        <end position="22"/>
    </location>
</feature>
<dbReference type="RefSeq" id="WP_144003213.1">
    <property type="nucleotide sequence ID" value="NZ_CP040916.1"/>
</dbReference>
<dbReference type="AlphaFoldDB" id="A0A516R6N7"/>
<accession>A0A516R6N7</accession>
<evidence type="ECO:0008006" key="4">
    <source>
        <dbReference type="Google" id="ProtNLM"/>
    </source>
</evidence>
<evidence type="ECO:0000256" key="1">
    <source>
        <dbReference type="SAM" id="Phobius"/>
    </source>
</evidence>
<dbReference type="Proteomes" id="UP000316806">
    <property type="component" value="Chromosome"/>
</dbReference>